<dbReference type="AlphaFoldDB" id="A0ABD3U9F9"/>
<feature type="transmembrane region" description="Helical" evidence="1">
    <location>
        <begin position="24"/>
        <end position="43"/>
    </location>
</feature>
<dbReference type="EMBL" id="JBJXBP010000002">
    <property type="protein sequence ID" value="KAL3846094.1"/>
    <property type="molecule type" value="Genomic_DNA"/>
</dbReference>
<keyword evidence="1" id="KW-0812">Transmembrane</keyword>
<keyword evidence="3" id="KW-1185">Reference proteome</keyword>
<evidence type="ECO:0000313" key="2">
    <source>
        <dbReference type="EMBL" id="KAL3846094.1"/>
    </source>
</evidence>
<evidence type="ECO:0000256" key="1">
    <source>
        <dbReference type="SAM" id="Phobius"/>
    </source>
</evidence>
<proteinExistence type="predicted"/>
<keyword evidence="1" id="KW-0472">Membrane</keyword>
<gene>
    <name evidence="2" type="ORF">ACJIZ3_003497</name>
</gene>
<reference evidence="2 3" key="1">
    <citation type="submission" date="2024-12" db="EMBL/GenBank/DDBJ databases">
        <title>The unique morphological basis and parallel evolutionary history of personate flowers in Penstemon.</title>
        <authorList>
            <person name="Depatie T.H."/>
            <person name="Wessinger C.A."/>
        </authorList>
    </citation>
    <scope>NUCLEOTIDE SEQUENCE [LARGE SCALE GENOMIC DNA]</scope>
    <source>
        <strain evidence="2">WTNN_2</strain>
        <tissue evidence="2">Leaf</tissue>
    </source>
</reference>
<evidence type="ECO:0000313" key="3">
    <source>
        <dbReference type="Proteomes" id="UP001634393"/>
    </source>
</evidence>
<comment type="caution">
    <text evidence="2">The sequence shown here is derived from an EMBL/GenBank/DDBJ whole genome shotgun (WGS) entry which is preliminary data.</text>
</comment>
<sequence length="91" mass="9777">MYVSPPNFSSSASISSAIVGNNKIISLFCSFVLIVCLCFKNMYVSPPNFSSSASISSAIVGNNKTIMVNKTEKSLKKVMDLSCLGPNTVRF</sequence>
<keyword evidence="1" id="KW-1133">Transmembrane helix</keyword>
<name>A0ABD3U9F9_9LAMI</name>
<accession>A0ABD3U9F9</accession>
<protein>
    <submittedName>
        <fullName evidence="2">Uncharacterized protein</fullName>
    </submittedName>
</protein>
<dbReference type="Proteomes" id="UP001634393">
    <property type="component" value="Unassembled WGS sequence"/>
</dbReference>
<organism evidence="2 3">
    <name type="scientific">Penstemon smallii</name>
    <dbReference type="NCBI Taxonomy" id="265156"/>
    <lineage>
        <taxon>Eukaryota</taxon>
        <taxon>Viridiplantae</taxon>
        <taxon>Streptophyta</taxon>
        <taxon>Embryophyta</taxon>
        <taxon>Tracheophyta</taxon>
        <taxon>Spermatophyta</taxon>
        <taxon>Magnoliopsida</taxon>
        <taxon>eudicotyledons</taxon>
        <taxon>Gunneridae</taxon>
        <taxon>Pentapetalae</taxon>
        <taxon>asterids</taxon>
        <taxon>lamiids</taxon>
        <taxon>Lamiales</taxon>
        <taxon>Plantaginaceae</taxon>
        <taxon>Cheloneae</taxon>
        <taxon>Penstemon</taxon>
    </lineage>
</organism>